<protein>
    <submittedName>
        <fullName evidence="1">Uncharacterized protein</fullName>
    </submittedName>
</protein>
<evidence type="ECO:0000313" key="2">
    <source>
        <dbReference type="Proteomes" id="UP000198641"/>
    </source>
</evidence>
<name>A0A1G7TJ41_9GAMM</name>
<dbReference type="OrthoDB" id="6294887at2"/>
<sequence>MRSRNLQTTPVVIVSNYRITPDPGTGKFLHQFTPETTSTVYQFIANREPVFTQGERYNIGYDVENGMNIVDVSASAKADEVDPVVSHNVARILGEQLRAVETTKSDQRVVHSANSGHYLGKKYAWRIYGMAVAKGTFYDYLDEIGHPSVRCTTEGSASTAYLDVGIDTAMDSLINSCSRVGSSSNRFSSPLLASKNWFNVKGISAISDKK</sequence>
<dbReference type="RefSeq" id="WP_139172632.1">
    <property type="nucleotide sequence ID" value="NZ_FNCI01000010.1"/>
</dbReference>
<accession>A0A1G7TJ41</accession>
<proteinExistence type="predicted"/>
<evidence type="ECO:0000313" key="1">
    <source>
        <dbReference type="EMBL" id="SDG35285.1"/>
    </source>
</evidence>
<gene>
    <name evidence="1" type="ORF">SAMN05216571_110111</name>
</gene>
<reference evidence="1 2" key="1">
    <citation type="submission" date="2016-10" db="EMBL/GenBank/DDBJ databases">
        <authorList>
            <person name="de Groot N.N."/>
        </authorList>
    </citation>
    <scope>NUCLEOTIDE SEQUENCE [LARGE SCALE GENOMIC DNA]</scope>
    <source>
        <strain evidence="1 2">BH539</strain>
    </source>
</reference>
<organism evidence="1 2">
    <name type="scientific">Onishia taeanensis</name>
    <dbReference type="NCBI Taxonomy" id="284577"/>
    <lineage>
        <taxon>Bacteria</taxon>
        <taxon>Pseudomonadati</taxon>
        <taxon>Pseudomonadota</taxon>
        <taxon>Gammaproteobacteria</taxon>
        <taxon>Oceanospirillales</taxon>
        <taxon>Halomonadaceae</taxon>
        <taxon>Onishia</taxon>
    </lineage>
</organism>
<dbReference type="Proteomes" id="UP000198641">
    <property type="component" value="Unassembled WGS sequence"/>
</dbReference>
<keyword evidence="2" id="KW-1185">Reference proteome</keyword>
<dbReference type="AlphaFoldDB" id="A0A1G7TJ41"/>
<dbReference type="EMBL" id="FNCI01000010">
    <property type="protein sequence ID" value="SDG35285.1"/>
    <property type="molecule type" value="Genomic_DNA"/>
</dbReference>